<dbReference type="Proteomes" id="UP000007148">
    <property type="component" value="Unassembled WGS sequence"/>
</dbReference>
<gene>
    <name evidence="1" type="ORF">PIIN_11130</name>
</gene>
<dbReference type="OrthoDB" id="3135357at2759"/>
<reference evidence="1 2" key="1">
    <citation type="journal article" date="2011" name="PLoS Pathog.">
        <title>Endophytic Life Strategies Decoded by Genome and Transcriptome Analyses of the Mutualistic Root Symbiont Piriformospora indica.</title>
        <authorList>
            <person name="Zuccaro A."/>
            <person name="Lahrmann U."/>
            <person name="Guldener U."/>
            <person name="Langen G."/>
            <person name="Pfiffi S."/>
            <person name="Biedenkopf D."/>
            <person name="Wong P."/>
            <person name="Samans B."/>
            <person name="Grimm C."/>
            <person name="Basiewicz M."/>
            <person name="Murat C."/>
            <person name="Martin F."/>
            <person name="Kogel K.H."/>
        </authorList>
    </citation>
    <scope>NUCLEOTIDE SEQUENCE [LARGE SCALE GENOMIC DNA]</scope>
    <source>
        <strain evidence="1 2">DSM 11827</strain>
    </source>
</reference>
<proteinExistence type="predicted"/>
<name>G4U0Q4_SERID</name>
<sequence>MVSSLPTEIWTQILTAAIHVPIFFEADPLKICLPDFYHQYHWQSDYWASERTRNTLRRVCAFWNSILAPYDNRFIQFRMYAQAGSQSLPCQRLIESTSAPPINNVIADDVHSNPLPLYQPLRSSKLSNKLAHF</sequence>
<accession>G4U0Q4</accession>
<dbReference type="AlphaFoldDB" id="G4U0Q4"/>
<protein>
    <submittedName>
        <fullName evidence="1">Uncharacterized protein</fullName>
    </submittedName>
</protein>
<dbReference type="InParanoid" id="G4U0Q4"/>
<keyword evidence="2" id="KW-1185">Reference proteome</keyword>
<evidence type="ECO:0000313" key="1">
    <source>
        <dbReference type="EMBL" id="CCA77147.1"/>
    </source>
</evidence>
<dbReference type="HOGENOM" id="CLU_1907497_0_0_1"/>
<dbReference type="EMBL" id="CAFZ01001312">
    <property type="protein sequence ID" value="CCA77147.1"/>
    <property type="molecule type" value="Genomic_DNA"/>
</dbReference>
<organism evidence="1 2">
    <name type="scientific">Serendipita indica (strain DSM 11827)</name>
    <name type="common">Root endophyte fungus</name>
    <name type="synonym">Piriformospora indica</name>
    <dbReference type="NCBI Taxonomy" id="1109443"/>
    <lineage>
        <taxon>Eukaryota</taxon>
        <taxon>Fungi</taxon>
        <taxon>Dikarya</taxon>
        <taxon>Basidiomycota</taxon>
        <taxon>Agaricomycotina</taxon>
        <taxon>Agaricomycetes</taxon>
        <taxon>Sebacinales</taxon>
        <taxon>Serendipitaceae</taxon>
        <taxon>Serendipita</taxon>
    </lineage>
</organism>
<evidence type="ECO:0000313" key="2">
    <source>
        <dbReference type="Proteomes" id="UP000007148"/>
    </source>
</evidence>
<comment type="caution">
    <text evidence="1">The sequence shown here is derived from an EMBL/GenBank/DDBJ whole genome shotgun (WGS) entry which is preliminary data.</text>
</comment>